<dbReference type="PANTHER" id="PTHR48475">
    <property type="entry name" value="RIBONUCLEASE H"/>
    <property type="match status" value="1"/>
</dbReference>
<evidence type="ECO:0000256" key="1">
    <source>
        <dbReference type="SAM" id="Coils"/>
    </source>
</evidence>
<gene>
    <name evidence="3" type="ORF">FSB_LOCUS24270</name>
</gene>
<dbReference type="InterPro" id="IPR012337">
    <property type="entry name" value="RNaseH-like_sf"/>
</dbReference>
<evidence type="ECO:0000313" key="3">
    <source>
        <dbReference type="EMBL" id="SPC96388.1"/>
    </source>
</evidence>
<protein>
    <recommendedName>
        <fullName evidence="2">Integrase zinc-binding domain-containing protein</fullName>
    </recommendedName>
</protein>
<dbReference type="AlphaFoldDB" id="A0A2N9GAF1"/>
<dbReference type="Gene3D" id="3.30.420.10">
    <property type="entry name" value="Ribonuclease H-like superfamily/Ribonuclease H"/>
    <property type="match status" value="1"/>
</dbReference>
<dbReference type="InterPro" id="IPR036397">
    <property type="entry name" value="RNaseH_sf"/>
</dbReference>
<feature type="coiled-coil region" evidence="1">
    <location>
        <begin position="195"/>
        <end position="229"/>
    </location>
</feature>
<dbReference type="GO" id="GO:0003676">
    <property type="term" value="F:nucleic acid binding"/>
    <property type="evidence" value="ECO:0007669"/>
    <property type="project" value="InterPro"/>
</dbReference>
<dbReference type="PANTHER" id="PTHR48475:SF2">
    <property type="entry name" value="RIBONUCLEASE H"/>
    <property type="match status" value="1"/>
</dbReference>
<dbReference type="InterPro" id="IPR041588">
    <property type="entry name" value="Integrase_H2C2"/>
</dbReference>
<dbReference type="EMBL" id="OIVN01001668">
    <property type="protein sequence ID" value="SPC96388.1"/>
    <property type="molecule type" value="Genomic_DNA"/>
</dbReference>
<sequence length="296" mass="33745">MRGSAAITQRHAPLVHKLVRAGYYWPTMQKDAISYTRACDKCQRIRKPHPFTVGDTNFNDGTLAICSMEAWTSWDLSQSERRQLKFLVVGINYFTKWVEAEPLATITEKNDHPQANGQVEVTNRSLLKMIRTRLEGAKGLWLEELPNVLWAYRTTARTPTGESPFRLTFGTEAIIPVEIGVTNFRTNEYDEDNNDNQLRLNLDLLDEARDQAEAKTKAYQQRIARYHDRRVKHREFRVGDLVLRKVTLATKDPTQGKLGPTWEGAIQSQSSSIGEALITLRSWTAPHSCTPGMQNT</sequence>
<name>A0A2N9GAF1_FAGSY</name>
<organism evidence="3">
    <name type="scientific">Fagus sylvatica</name>
    <name type="common">Beechnut</name>
    <dbReference type="NCBI Taxonomy" id="28930"/>
    <lineage>
        <taxon>Eukaryota</taxon>
        <taxon>Viridiplantae</taxon>
        <taxon>Streptophyta</taxon>
        <taxon>Embryophyta</taxon>
        <taxon>Tracheophyta</taxon>
        <taxon>Spermatophyta</taxon>
        <taxon>Magnoliopsida</taxon>
        <taxon>eudicotyledons</taxon>
        <taxon>Gunneridae</taxon>
        <taxon>Pentapetalae</taxon>
        <taxon>rosids</taxon>
        <taxon>fabids</taxon>
        <taxon>Fagales</taxon>
        <taxon>Fagaceae</taxon>
        <taxon>Fagus</taxon>
    </lineage>
</organism>
<evidence type="ECO:0000259" key="2">
    <source>
        <dbReference type="Pfam" id="PF17921"/>
    </source>
</evidence>
<feature type="domain" description="Integrase zinc-binding" evidence="2">
    <location>
        <begin position="16"/>
        <end position="47"/>
    </location>
</feature>
<reference evidence="3" key="1">
    <citation type="submission" date="2018-02" db="EMBL/GenBank/DDBJ databases">
        <authorList>
            <person name="Cohen D.B."/>
            <person name="Kent A.D."/>
        </authorList>
    </citation>
    <scope>NUCLEOTIDE SEQUENCE</scope>
</reference>
<dbReference type="SUPFAM" id="SSF53098">
    <property type="entry name" value="Ribonuclease H-like"/>
    <property type="match status" value="1"/>
</dbReference>
<accession>A0A2N9GAF1</accession>
<dbReference type="Pfam" id="PF17921">
    <property type="entry name" value="Integrase_H2C2"/>
    <property type="match status" value="1"/>
</dbReference>
<proteinExistence type="predicted"/>
<keyword evidence="1" id="KW-0175">Coiled coil</keyword>
<dbReference type="Gene3D" id="1.10.340.70">
    <property type="match status" value="1"/>
</dbReference>